<protein>
    <recommendedName>
        <fullName evidence="3">Secreted protein</fullName>
    </recommendedName>
</protein>
<proteinExistence type="predicted"/>
<evidence type="ECO:0000313" key="2">
    <source>
        <dbReference type="Proteomes" id="UP001596435"/>
    </source>
</evidence>
<comment type="caution">
    <text evidence="1">The sequence shown here is derived from an EMBL/GenBank/DDBJ whole genome shotgun (WGS) entry which is preliminary data.</text>
</comment>
<dbReference type="RefSeq" id="WP_345705586.1">
    <property type="nucleotide sequence ID" value="NZ_BAABKV010000001.1"/>
</dbReference>
<evidence type="ECO:0000313" key="1">
    <source>
        <dbReference type="EMBL" id="MFC7181802.1"/>
    </source>
</evidence>
<dbReference type="EMBL" id="JBHTAJ010000036">
    <property type="protein sequence ID" value="MFC7181802.1"/>
    <property type="molecule type" value="Genomic_DNA"/>
</dbReference>
<dbReference type="Proteomes" id="UP001596435">
    <property type="component" value="Unassembled WGS sequence"/>
</dbReference>
<name>A0ABW2G0R7_9ACTN</name>
<sequence length="166" mass="17623">MLTARRSMTLLWAAVPAVPVLAAVCLAPDLLFGGCSAADRSLREPLAAETLALGTPDGARTEGDAYGGCDEDDRFAYAGRGYAEPASRSETVAYYRAAAARHGWQPAPPDRDEPAWRRDPSGERIGLCFTKPLRGTTAHLAMSWDLGGGPGWTLEARASRTGGAWC</sequence>
<keyword evidence="2" id="KW-1185">Reference proteome</keyword>
<reference evidence="2" key="1">
    <citation type="journal article" date="2019" name="Int. J. Syst. Evol. Microbiol.">
        <title>The Global Catalogue of Microorganisms (GCM) 10K type strain sequencing project: providing services to taxonomists for standard genome sequencing and annotation.</title>
        <authorList>
            <consortium name="The Broad Institute Genomics Platform"/>
            <consortium name="The Broad Institute Genome Sequencing Center for Infectious Disease"/>
            <person name="Wu L."/>
            <person name="Ma J."/>
        </authorList>
    </citation>
    <scope>NUCLEOTIDE SEQUENCE [LARGE SCALE GENOMIC DNA]</scope>
    <source>
        <strain evidence="2">CGMCC 1.12859</strain>
    </source>
</reference>
<gene>
    <name evidence="1" type="ORF">ACFQMG_19815</name>
</gene>
<accession>A0ABW2G0R7</accession>
<organism evidence="1 2">
    <name type="scientific">Kitasatospora paranensis</name>
    <dbReference type="NCBI Taxonomy" id="258053"/>
    <lineage>
        <taxon>Bacteria</taxon>
        <taxon>Bacillati</taxon>
        <taxon>Actinomycetota</taxon>
        <taxon>Actinomycetes</taxon>
        <taxon>Kitasatosporales</taxon>
        <taxon>Streptomycetaceae</taxon>
        <taxon>Kitasatospora</taxon>
    </lineage>
</organism>
<evidence type="ECO:0008006" key="3">
    <source>
        <dbReference type="Google" id="ProtNLM"/>
    </source>
</evidence>